<evidence type="ECO:0000313" key="3">
    <source>
        <dbReference type="EMBL" id="URF06735.1"/>
    </source>
</evidence>
<dbReference type="InterPro" id="IPR024726">
    <property type="entry name" value="FhuF_C"/>
</dbReference>
<reference evidence="2 4" key="1">
    <citation type="submission" date="2019-05" db="EMBL/GenBank/DDBJ databases">
        <title>Whole genome sequence analysis of Cupriavidus campinensis S14E4C strain.</title>
        <authorList>
            <person name="Abbaszade G."/>
            <person name="Szabo A."/>
            <person name="Toumi M."/>
            <person name="Toth E."/>
        </authorList>
    </citation>
    <scope>NUCLEOTIDE SEQUENCE [LARGE SCALE GENOMIC DNA]</scope>
    <source>
        <strain evidence="2 4">S14E4C</strain>
    </source>
</reference>
<evidence type="ECO:0000259" key="1">
    <source>
        <dbReference type="Pfam" id="PF11575"/>
    </source>
</evidence>
<dbReference type="RefSeq" id="WP_144196327.1">
    <property type="nucleotide sequence ID" value="NZ_CAJPVH010000068.1"/>
</dbReference>
<feature type="domain" description="Ferric siderophore reductase C-terminal" evidence="1">
    <location>
        <begin position="214"/>
        <end position="234"/>
    </location>
</feature>
<protein>
    <submittedName>
        <fullName evidence="3">Siderophore ferric iron reductase</fullName>
    </submittedName>
</protein>
<dbReference type="EMBL" id="CP097331">
    <property type="protein sequence ID" value="URF06735.1"/>
    <property type="molecule type" value="Genomic_DNA"/>
</dbReference>
<dbReference type="Pfam" id="PF11575">
    <property type="entry name" value="FhuF_C"/>
    <property type="match status" value="1"/>
</dbReference>
<evidence type="ECO:0000313" key="2">
    <source>
        <dbReference type="EMBL" id="TSP13624.1"/>
    </source>
</evidence>
<gene>
    <name evidence="2" type="ORF">FGG12_03815</name>
    <name evidence="3" type="ORF">M5D45_27005</name>
</gene>
<proteinExistence type="predicted"/>
<dbReference type="NCBIfam" id="TIGR03950">
    <property type="entry name" value="sidero_Fe_reduc"/>
    <property type="match status" value="1"/>
</dbReference>
<evidence type="ECO:0000313" key="5">
    <source>
        <dbReference type="Proteomes" id="UP001056132"/>
    </source>
</evidence>
<dbReference type="Proteomes" id="UP000318943">
    <property type="component" value="Unassembled WGS sequence"/>
</dbReference>
<dbReference type="GO" id="GO:0051537">
    <property type="term" value="F:2 iron, 2 sulfur cluster binding"/>
    <property type="evidence" value="ECO:0007669"/>
    <property type="project" value="InterPro"/>
</dbReference>
<organism evidence="3 5">
    <name type="scientific">Cupriavidus campinensis</name>
    <dbReference type="NCBI Taxonomy" id="151783"/>
    <lineage>
        <taxon>Bacteria</taxon>
        <taxon>Pseudomonadati</taxon>
        <taxon>Pseudomonadota</taxon>
        <taxon>Betaproteobacteria</taxon>
        <taxon>Burkholderiales</taxon>
        <taxon>Burkholderiaceae</taxon>
        <taxon>Cupriavidus</taxon>
    </lineage>
</organism>
<dbReference type="InterPro" id="IPR023998">
    <property type="entry name" value="FCR-like"/>
</dbReference>
<dbReference type="EMBL" id="VCIZ01000002">
    <property type="protein sequence ID" value="TSP13624.1"/>
    <property type="molecule type" value="Genomic_DNA"/>
</dbReference>
<dbReference type="Proteomes" id="UP001056132">
    <property type="component" value="Chromosome 2"/>
</dbReference>
<accession>A0AAE9L525</accession>
<evidence type="ECO:0000313" key="4">
    <source>
        <dbReference type="Proteomes" id="UP000318943"/>
    </source>
</evidence>
<name>A0AAE9L525_9BURK</name>
<reference evidence="3" key="3">
    <citation type="submission" date="2022-05" db="EMBL/GenBank/DDBJ databases">
        <authorList>
            <person name="Kunte H.-J."/>
        </authorList>
    </citation>
    <scope>NUCLEOTIDE SEQUENCE</scope>
    <source>
        <strain evidence="3">G5</strain>
    </source>
</reference>
<dbReference type="KEGG" id="ccam:M5D45_27005"/>
<dbReference type="AlphaFoldDB" id="A0AAE9L525"/>
<sequence>MLAPAPDRLHALLATAARVVPGLDGTIGEIGDGRAWSEARAGDIAPMVRHLGAHHPEAGAHYWSLRAWGLHIWQPVYLGVVGVHCCACTPDLSALSQRTEAGGIHGFRVAPHAPRVDTEDDGLRRVARQIAEGWTRLHAQWREVGPLPVKAAGRLLADCVLGALLCVQRERIDWDTPRMHALGQRWLEAIGLGGECGFLTFRDGGGTERLALARKGCCLHYRRADGEMCTTCPRQRVPERLARLAARDGP</sequence>
<keyword evidence="4" id="KW-1185">Reference proteome</keyword>
<reference evidence="3" key="2">
    <citation type="journal article" date="2022" name="Microbiol. Resour. Announc.">
        <title>Genome Sequence of Cupriavidus campinensis Strain G5, a Member of a Bacterial Consortium Capable of Polyethylene Degradation.</title>
        <authorList>
            <person name="Schneider B."/>
            <person name="Pfeiffer F."/>
            <person name="Dyall-Smith M."/>
            <person name="Kunte H.J."/>
        </authorList>
    </citation>
    <scope>NUCLEOTIDE SEQUENCE</scope>
    <source>
        <strain evidence="3">G5</strain>
    </source>
</reference>